<evidence type="ECO:0000256" key="1">
    <source>
        <dbReference type="ARBA" id="ARBA00004141"/>
    </source>
</evidence>
<dbReference type="Pfam" id="PF01098">
    <property type="entry name" value="FTSW_RODA_SPOVE"/>
    <property type="match status" value="1"/>
</dbReference>
<name>A0A495DD56_9PROT</name>
<evidence type="ECO:0000256" key="6">
    <source>
        <dbReference type="HAMAP-Rule" id="MF_02079"/>
    </source>
</evidence>
<dbReference type="GO" id="GO:0015648">
    <property type="term" value="F:lipid-linked peptidoglycan transporter activity"/>
    <property type="evidence" value="ECO:0007669"/>
    <property type="project" value="TreeGrafter"/>
</dbReference>
<feature type="transmembrane region" description="Helical" evidence="6">
    <location>
        <begin position="82"/>
        <end position="103"/>
    </location>
</feature>
<gene>
    <name evidence="6" type="primary">mrdB</name>
    <name evidence="6" type="synonym">rodA</name>
    <name evidence="7" type="ORF">C7435_1423</name>
</gene>
<accession>A0A495DD56</accession>
<evidence type="ECO:0000313" key="8">
    <source>
        <dbReference type="Proteomes" id="UP000273675"/>
    </source>
</evidence>
<feature type="transmembrane region" description="Helical" evidence="6">
    <location>
        <begin position="348"/>
        <end position="369"/>
    </location>
</feature>
<protein>
    <recommendedName>
        <fullName evidence="6">Peptidoglycan glycosyltransferase MrdB</fullName>
        <shortName evidence="6">PGT</shortName>
        <ecNumber evidence="6">2.4.99.28</ecNumber>
    </recommendedName>
    <alternativeName>
        <fullName evidence="6">Cell elongation protein RodA</fullName>
    </alternativeName>
    <alternativeName>
        <fullName evidence="6">Cell wall polymerase</fullName>
    </alternativeName>
    <alternativeName>
        <fullName evidence="6">Peptidoglycan polymerase</fullName>
        <shortName evidence="6">PG polymerase</shortName>
    </alternativeName>
</protein>
<dbReference type="RefSeq" id="WP_075190417.1">
    <property type="nucleotide sequence ID" value="NZ_RBIM01000003.1"/>
</dbReference>
<evidence type="ECO:0000256" key="5">
    <source>
        <dbReference type="ARBA" id="ARBA00023136"/>
    </source>
</evidence>
<dbReference type="OrthoDB" id="9768187at2"/>
<keyword evidence="6" id="KW-0573">Peptidoglycan synthesis</keyword>
<comment type="similarity">
    <text evidence="6">Belongs to the SEDS family. MrdB/RodA subfamily.</text>
</comment>
<proteinExistence type="inferred from homology"/>
<dbReference type="NCBIfam" id="TIGR02210">
    <property type="entry name" value="rodA_shape"/>
    <property type="match status" value="1"/>
</dbReference>
<feature type="transmembrane region" description="Helical" evidence="6">
    <location>
        <begin position="166"/>
        <end position="183"/>
    </location>
</feature>
<dbReference type="GO" id="GO:0008955">
    <property type="term" value="F:peptidoglycan glycosyltransferase activity"/>
    <property type="evidence" value="ECO:0007669"/>
    <property type="project" value="UniProtKB-UniRule"/>
</dbReference>
<feature type="transmembrane region" description="Helical" evidence="6">
    <location>
        <begin position="188"/>
        <end position="209"/>
    </location>
</feature>
<dbReference type="GO" id="GO:0071555">
    <property type="term" value="P:cell wall organization"/>
    <property type="evidence" value="ECO:0007669"/>
    <property type="project" value="UniProtKB-KW"/>
</dbReference>
<dbReference type="InterPro" id="IPR001182">
    <property type="entry name" value="FtsW/RodA"/>
</dbReference>
<dbReference type="GO" id="GO:0005886">
    <property type="term" value="C:plasma membrane"/>
    <property type="evidence" value="ECO:0007669"/>
    <property type="project" value="UniProtKB-SubCell"/>
</dbReference>
<dbReference type="GO" id="GO:0009252">
    <property type="term" value="P:peptidoglycan biosynthetic process"/>
    <property type="evidence" value="ECO:0007669"/>
    <property type="project" value="UniProtKB-UniRule"/>
</dbReference>
<keyword evidence="2 6" id="KW-0812">Transmembrane</keyword>
<feature type="transmembrane region" description="Helical" evidence="6">
    <location>
        <begin position="21"/>
        <end position="41"/>
    </location>
</feature>
<dbReference type="Proteomes" id="UP000273675">
    <property type="component" value="Unassembled WGS sequence"/>
</dbReference>
<dbReference type="AlphaFoldDB" id="A0A495DD56"/>
<evidence type="ECO:0000313" key="7">
    <source>
        <dbReference type="EMBL" id="RKR00222.1"/>
    </source>
</evidence>
<feature type="transmembrane region" description="Helical" evidence="6">
    <location>
        <begin position="282"/>
        <end position="306"/>
    </location>
</feature>
<dbReference type="GO" id="GO:0051301">
    <property type="term" value="P:cell division"/>
    <property type="evidence" value="ECO:0007669"/>
    <property type="project" value="InterPro"/>
</dbReference>
<keyword evidence="3 6" id="KW-0133">Cell shape</keyword>
<keyword evidence="6" id="KW-0961">Cell wall biogenesis/degradation</keyword>
<dbReference type="GO" id="GO:0032153">
    <property type="term" value="C:cell division site"/>
    <property type="evidence" value="ECO:0007669"/>
    <property type="project" value="TreeGrafter"/>
</dbReference>
<comment type="pathway">
    <text evidence="6">Cell wall biogenesis; peptidoglycan biosynthesis.</text>
</comment>
<dbReference type="UniPathway" id="UPA00219"/>
<keyword evidence="6" id="KW-0328">Glycosyltransferase</keyword>
<feature type="transmembrane region" description="Helical" evidence="6">
    <location>
        <begin position="313"/>
        <end position="336"/>
    </location>
</feature>
<feature type="transmembrane region" description="Helical" evidence="6">
    <location>
        <begin position="140"/>
        <end position="160"/>
    </location>
</feature>
<comment type="caution">
    <text evidence="7">The sequence shown here is derived from an EMBL/GenBank/DDBJ whole genome shotgun (WGS) entry which is preliminary data.</text>
</comment>
<comment type="function">
    <text evidence="6">Peptidoglycan polymerase that is essential for cell wall elongation.</text>
</comment>
<keyword evidence="5 6" id="KW-0472">Membrane</keyword>
<keyword evidence="6" id="KW-1003">Cell membrane</keyword>
<dbReference type="HAMAP" id="MF_02079">
    <property type="entry name" value="PGT_RodA"/>
    <property type="match status" value="1"/>
</dbReference>
<organism evidence="7 8">
    <name type="scientific">Maricaulis maris</name>
    <dbReference type="NCBI Taxonomy" id="74318"/>
    <lineage>
        <taxon>Bacteria</taxon>
        <taxon>Pseudomonadati</taxon>
        <taxon>Pseudomonadota</taxon>
        <taxon>Alphaproteobacteria</taxon>
        <taxon>Maricaulales</taxon>
        <taxon>Maricaulaceae</taxon>
        <taxon>Maricaulis</taxon>
    </lineage>
</organism>
<dbReference type="EC" id="2.4.99.28" evidence="6"/>
<keyword evidence="6" id="KW-0808">Transferase</keyword>
<keyword evidence="6" id="KW-0997">Cell inner membrane</keyword>
<sequence length="385" mass="40904">MAVFRESVPRDLPGKMMELNWTLVLLLVLLGAAGVGMLYSVGGGSWEPWAINHAVRFALGFAGMMVIAMFPPRFWMGVAYPVYVVALILLVLVEVNGVTINGAQRWVDLGPIRMQPAEIMKLALVLALARFYHDLPDDKVTTISGLLPPLLIIGAPAALIVGQPDLGTTLLLAATGVMVIFMAGLSWWFILVVGGVGLAGIVGIGLYGLENILAEYQMDRVHAFLNPDFDPLGINYHPNQAVITLGSGGMTGKGFLEGTQSKLGYLPEMQTDYIFTALGEEFGFVGGIAVLAVNALIMAQGVIIAISCKSPFLRLMTIGVITTFASYVFINIGMVSRLLPVVGVPLPLISYGGTVVLAVMAGFGLILGAHIHRNAEPPRGAGLFG</sequence>
<evidence type="ECO:0000256" key="4">
    <source>
        <dbReference type="ARBA" id="ARBA00022989"/>
    </source>
</evidence>
<dbReference type="GO" id="GO:0008360">
    <property type="term" value="P:regulation of cell shape"/>
    <property type="evidence" value="ECO:0007669"/>
    <property type="project" value="UniProtKB-KW"/>
</dbReference>
<dbReference type="PANTHER" id="PTHR30474">
    <property type="entry name" value="CELL CYCLE PROTEIN"/>
    <property type="match status" value="1"/>
</dbReference>
<keyword evidence="4 6" id="KW-1133">Transmembrane helix</keyword>
<dbReference type="PANTHER" id="PTHR30474:SF1">
    <property type="entry name" value="PEPTIDOGLYCAN GLYCOSYLTRANSFERASE MRDB"/>
    <property type="match status" value="1"/>
</dbReference>
<dbReference type="EMBL" id="RBIM01000003">
    <property type="protein sequence ID" value="RKR00222.1"/>
    <property type="molecule type" value="Genomic_DNA"/>
</dbReference>
<evidence type="ECO:0000256" key="3">
    <source>
        <dbReference type="ARBA" id="ARBA00022960"/>
    </source>
</evidence>
<comment type="catalytic activity">
    <reaction evidence="6">
        <text>[GlcNAc-(1-&gt;4)-Mur2Ac(oyl-L-Ala-gamma-D-Glu-L-Lys-D-Ala-D-Ala)](n)-di-trans,octa-cis-undecaprenyl diphosphate + beta-D-GlcNAc-(1-&gt;4)-Mur2Ac(oyl-L-Ala-gamma-D-Glu-L-Lys-D-Ala-D-Ala)-di-trans,octa-cis-undecaprenyl diphosphate = [GlcNAc-(1-&gt;4)-Mur2Ac(oyl-L-Ala-gamma-D-Glu-L-Lys-D-Ala-D-Ala)](n+1)-di-trans,octa-cis-undecaprenyl diphosphate + di-trans,octa-cis-undecaprenyl diphosphate + H(+)</text>
        <dbReference type="Rhea" id="RHEA:23708"/>
        <dbReference type="Rhea" id="RHEA-COMP:9602"/>
        <dbReference type="Rhea" id="RHEA-COMP:9603"/>
        <dbReference type="ChEBI" id="CHEBI:15378"/>
        <dbReference type="ChEBI" id="CHEBI:58405"/>
        <dbReference type="ChEBI" id="CHEBI:60033"/>
        <dbReference type="ChEBI" id="CHEBI:78435"/>
        <dbReference type="EC" id="2.4.99.28"/>
    </reaction>
</comment>
<comment type="subcellular location">
    <subcellularLocation>
        <location evidence="6">Cell inner membrane</location>
        <topology evidence="6">Multi-pass membrane protein</topology>
    </subcellularLocation>
    <subcellularLocation>
        <location evidence="1">Membrane</location>
        <topology evidence="1">Multi-pass membrane protein</topology>
    </subcellularLocation>
</comment>
<dbReference type="InterPro" id="IPR011923">
    <property type="entry name" value="RodA/MrdB"/>
</dbReference>
<evidence type="ECO:0000256" key="2">
    <source>
        <dbReference type="ARBA" id="ARBA00022692"/>
    </source>
</evidence>
<feature type="transmembrane region" description="Helical" evidence="6">
    <location>
        <begin position="53"/>
        <end position="70"/>
    </location>
</feature>
<reference evidence="7 8" key="1">
    <citation type="submission" date="2018-10" db="EMBL/GenBank/DDBJ databases">
        <title>Genomic Encyclopedia of Type Strains, Phase IV (KMG-IV): sequencing the most valuable type-strain genomes for metagenomic binning, comparative biology and taxonomic classification.</title>
        <authorList>
            <person name="Goeker M."/>
        </authorList>
    </citation>
    <scope>NUCLEOTIDE SEQUENCE [LARGE SCALE GENOMIC DNA]</scope>
    <source>
        <strain evidence="7 8">DSM 4734</strain>
    </source>
</reference>